<dbReference type="PANTHER" id="PTHR10996">
    <property type="entry name" value="2-HYDROXYACID DEHYDROGENASE-RELATED"/>
    <property type="match status" value="1"/>
</dbReference>
<dbReference type="EMBL" id="LT598457">
    <property type="protein sequence ID" value="SCU93547.1"/>
    <property type="molecule type" value="Genomic_DNA"/>
</dbReference>
<protein>
    <submittedName>
        <fullName evidence="4">LADA_0G03686g1_1</fullName>
    </submittedName>
</protein>
<sequence>MKFAEMDPKPAILFISKPELTSKLYNTTIKDHFQIIHYDFATGDRESFLDFLKDNFDPQLAPLTAIYGGFPAFHPIGGLTAELLDDSRFPKNSLKCIVLCSRGVNGIDFEALKKYKVKLYNYTDEEGPATECVGAIEIPGLVGNDVADCALWHVIEGYRKFSYQQLHLRKTGHTLEARRSAAGEDTKSTKFMFGESLKSYDVKSPKGQKGLILGLGGIGKQIALKLQYGLGMEIHYAKRTPDSTVPWTFHALDQTLYPKLKEFTTIVVALPGTPETKHLIDSRFLHACARDVIFVNIGRGVIFEPTALEQAIESTQIRHFGGDVFYHEPDVEKWLLANDESVTITPHIGSGTKGNYYQSCEFALTNIIQEVLEKSEGHSRVV</sequence>
<proteinExistence type="predicted"/>
<dbReference type="InterPro" id="IPR036291">
    <property type="entry name" value="NAD(P)-bd_dom_sf"/>
</dbReference>
<evidence type="ECO:0000313" key="5">
    <source>
        <dbReference type="Proteomes" id="UP000190274"/>
    </source>
</evidence>
<dbReference type="GO" id="GO:0030267">
    <property type="term" value="F:glyoxylate reductase (NADPH) activity"/>
    <property type="evidence" value="ECO:0007669"/>
    <property type="project" value="TreeGrafter"/>
</dbReference>
<keyword evidence="5" id="KW-1185">Reference proteome</keyword>
<evidence type="ECO:0000259" key="3">
    <source>
        <dbReference type="Pfam" id="PF02826"/>
    </source>
</evidence>
<dbReference type="GO" id="GO:0051287">
    <property type="term" value="F:NAD binding"/>
    <property type="evidence" value="ECO:0007669"/>
    <property type="project" value="InterPro"/>
</dbReference>
<dbReference type="OrthoDB" id="298012at2759"/>
<dbReference type="InterPro" id="IPR050223">
    <property type="entry name" value="D-isomer_2-hydroxyacid_DH"/>
</dbReference>
<keyword evidence="2" id="KW-0520">NAD</keyword>
<dbReference type="GO" id="GO:0005829">
    <property type="term" value="C:cytosol"/>
    <property type="evidence" value="ECO:0007669"/>
    <property type="project" value="TreeGrafter"/>
</dbReference>
<evidence type="ECO:0000256" key="2">
    <source>
        <dbReference type="ARBA" id="ARBA00023027"/>
    </source>
</evidence>
<dbReference type="Gene3D" id="3.40.50.720">
    <property type="entry name" value="NAD(P)-binding Rossmann-like Domain"/>
    <property type="match status" value="2"/>
</dbReference>
<dbReference type="SUPFAM" id="SSF52283">
    <property type="entry name" value="Formate/glycerate dehydrogenase catalytic domain-like"/>
    <property type="match status" value="1"/>
</dbReference>
<dbReference type="SUPFAM" id="SSF51735">
    <property type="entry name" value="NAD(P)-binding Rossmann-fold domains"/>
    <property type="match status" value="1"/>
</dbReference>
<reference evidence="5" key="1">
    <citation type="submission" date="2016-03" db="EMBL/GenBank/DDBJ databases">
        <authorList>
            <person name="Devillers H."/>
        </authorList>
    </citation>
    <scope>NUCLEOTIDE SEQUENCE [LARGE SCALE GENOMIC DNA]</scope>
</reference>
<dbReference type="Proteomes" id="UP000190274">
    <property type="component" value="Chromosome G"/>
</dbReference>
<evidence type="ECO:0000256" key="1">
    <source>
        <dbReference type="ARBA" id="ARBA00023002"/>
    </source>
</evidence>
<dbReference type="Pfam" id="PF02826">
    <property type="entry name" value="2-Hacid_dh_C"/>
    <property type="match status" value="1"/>
</dbReference>
<feature type="domain" description="D-isomer specific 2-hydroxyacid dehydrogenase NAD-binding" evidence="3">
    <location>
        <begin position="186"/>
        <end position="349"/>
    </location>
</feature>
<evidence type="ECO:0000313" key="4">
    <source>
        <dbReference type="EMBL" id="SCU93547.1"/>
    </source>
</evidence>
<dbReference type="InterPro" id="IPR006140">
    <property type="entry name" value="D-isomer_DH_NAD-bd"/>
</dbReference>
<accession>A0A1G4JRT8</accession>
<keyword evidence="1" id="KW-0560">Oxidoreductase</keyword>
<dbReference type="PANTHER" id="PTHR10996:SF178">
    <property type="entry name" value="2-HYDROXYACID DEHYDROGENASE YGL185C-RELATED"/>
    <property type="match status" value="1"/>
</dbReference>
<gene>
    <name evidence="4" type="ORF">LADA_0G03686G</name>
</gene>
<dbReference type="GO" id="GO:0016618">
    <property type="term" value="F:hydroxypyruvate reductase [NAD(P)H] activity"/>
    <property type="evidence" value="ECO:0007669"/>
    <property type="project" value="TreeGrafter"/>
</dbReference>
<organism evidence="4 5">
    <name type="scientific">Lachancea dasiensis</name>
    <dbReference type="NCBI Taxonomy" id="1072105"/>
    <lineage>
        <taxon>Eukaryota</taxon>
        <taxon>Fungi</taxon>
        <taxon>Dikarya</taxon>
        <taxon>Ascomycota</taxon>
        <taxon>Saccharomycotina</taxon>
        <taxon>Saccharomycetes</taxon>
        <taxon>Saccharomycetales</taxon>
        <taxon>Saccharomycetaceae</taxon>
        <taxon>Lachancea</taxon>
    </lineage>
</organism>
<name>A0A1G4JRT8_9SACH</name>
<dbReference type="STRING" id="1266660.A0A1G4JRT8"/>
<dbReference type="AlphaFoldDB" id="A0A1G4JRT8"/>